<organism evidence="2 3">
    <name type="scientific">Spiribacter vilamensis</name>
    <dbReference type="NCBI Taxonomy" id="531306"/>
    <lineage>
        <taxon>Bacteria</taxon>
        <taxon>Pseudomonadati</taxon>
        <taxon>Pseudomonadota</taxon>
        <taxon>Gammaproteobacteria</taxon>
        <taxon>Chromatiales</taxon>
        <taxon>Ectothiorhodospiraceae</taxon>
        <taxon>Spiribacter</taxon>
    </lineage>
</organism>
<dbReference type="OrthoDB" id="9075305at2"/>
<evidence type="ECO:0000256" key="1">
    <source>
        <dbReference type="ARBA" id="ARBA00022679"/>
    </source>
</evidence>
<comment type="caution">
    <text evidence="2">The sequence shown here is derived from an EMBL/GenBank/DDBJ whole genome shotgun (WGS) entry which is preliminary data.</text>
</comment>
<dbReference type="RefSeq" id="WP_130503828.1">
    <property type="nucleotide sequence ID" value="NZ_SHLI01000001.1"/>
</dbReference>
<name>A0A4Q8D2I9_9GAMM</name>
<dbReference type="InterPro" id="IPR027417">
    <property type="entry name" value="P-loop_NTPase"/>
</dbReference>
<keyword evidence="3" id="KW-1185">Reference proteome</keyword>
<dbReference type="PANTHER" id="PTHR10605">
    <property type="entry name" value="HEPARAN SULFATE SULFOTRANSFERASE"/>
    <property type="match status" value="1"/>
</dbReference>
<accession>A0A4Q8D2I9</accession>
<proteinExistence type="predicted"/>
<dbReference type="Gene3D" id="3.40.50.300">
    <property type="entry name" value="P-loop containing nucleotide triphosphate hydrolases"/>
    <property type="match status" value="1"/>
</dbReference>
<dbReference type="EMBL" id="SHLI01000001">
    <property type="protein sequence ID" value="RZU99609.1"/>
    <property type="molecule type" value="Genomic_DNA"/>
</dbReference>
<evidence type="ECO:0008006" key="4">
    <source>
        <dbReference type="Google" id="ProtNLM"/>
    </source>
</evidence>
<dbReference type="SUPFAM" id="SSF52540">
    <property type="entry name" value="P-loop containing nucleoside triphosphate hydrolases"/>
    <property type="match status" value="1"/>
</dbReference>
<dbReference type="InterPro" id="IPR037359">
    <property type="entry name" value="NST/OST"/>
</dbReference>
<dbReference type="PANTHER" id="PTHR10605:SF56">
    <property type="entry name" value="BIFUNCTIONAL HEPARAN SULFATE N-DEACETYLASE_N-SULFOTRANSFERASE"/>
    <property type="match status" value="1"/>
</dbReference>
<gene>
    <name evidence="2" type="ORF">EV698_1902</name>
</gene>
<protein>
    <recommendedName>
        <fullName evidence="4">Sulfotransferase domain-containing protein</fullName>
    </recommendedName>
</protein>
<dbReference type="Proteomes" id="UP000292298">
    <property type="component" value="Unassembled WGS sequence"/>
</dbReference>
<reference evidence="2 3" key="1">
    <citation type="submission" date="2019-02" db="EMBL/GenBank/DDBJ databases">
        <title>Genomic Encyclopedia of Type Strains, Phase IV (KMG-IV): sequencing the most valuable type-strain genomes for metagenomic binning, comparative biology and taxonomic classification.</title>
        <authorList>
            <person name="Goeker M."/>
        </authorList>
    </citation>
    <scope>NUCLEOTIDE SEQUENCE [LARGE SCALE GENOMIC DNA]</scope>
    <source>
        <strain evidence="2 3">DSM 21056</strain>
    </source>
</reference>
<dbReference type="GO" id="GO:0008146">
    <property type="term" value="F:sulfotransferase activity"/>
    <property type="evidence" value="ECO:0007669"/>
    <property type="project" value="InterPro"/>
</dbReference>
<evidence type="ECO:0000313" key="3">
    <source>
        <dbReference type="Proteomes" id="UP000292298"/>
    </source>
</evidence>
<evidence type="ECO:0000313" key="2">
    <source>
        <dbReference type="EMBL" id="RZU99609.1"/>
    </source>
</evidence>
<dbReference type="AlphaFoldDB" id="A0A4Q8D2I9"/>
<keyword evidence="1" id="KW-0808">Transferase</keyword>
<sequence>MTVKPNFVGIGGQKCASTWLSECLRSHPNVFMSSPKELRYFVDHEKKGIAWYLSFFDNAGGYQCRGEFASNYIYFPESAAKIREALGEVKIIAVVREPAGRVLSHIKHLIRDGDLPPMEGVIDESKLKQIVDKHPKVISNSFYFEGLASYRSAFGASSVYVVSQAACEKKTSEVLSKLWRFLGVSSDVIVGDAENVVSAGVNPRFYCLEKLRRKIFSSVKYSAPWLINASKKIGVSSAYRKVNQGRSIDLDQSSIDFVYAKCGRDWEKTQSILDVN</sequence>